<dbReference type="Proteomes" id="UP000198741">
    <property type="component" value="Chromosome I"/>
</dbReference>
<reference evidence="1 2" key="1">
    <citation type="submission" date="2016-10" db="EMBL/GenBank/DDBJ databases">
        <authorList>
            <person name="de Groot N.N."/>
        </authorList>
    </citation>
    <scope>NUCLEOTIDE SEQUENCE [LARGE SCALE GENOMIC DNA]</scope>
    <source>
        <strain evidence="2">P4-7,KCTC 19426,CECT 7604</strain>
    </source>
</reference>
<dbReference type="STRING" id="1090615.SAMN04515671_1332"/>
<name>A0A1H0KJG7_9ACTN</name>
<dbReference type="EMBL" id="LT629710">
    <property type="protein sequence ID" value="SDO56088.1"/>
    <property type="molecule type" value="Genomic_DNA"/>
</dbReference>
<proteinExistence type="predicted"/>
<gene>
    <name evidence="1" type="ORF">SAMN04515671_1332</name>
</gene>
<dbReference type="AlphaFoldDB" id="A0A1H0KJG7"/>
<evidence type="ECO:0000313" key="2">
    <source>
        <dbReference type="Proteomes" id="UP000198741"/>
    </source>
</evidence>
<protein>
    <submittedName>
        <fullName evidence="1">Uncharacterized protein</fullName>
    </submittedName>
</protein>
<keyword evidence="2" id="KW-1185">Reference proteome</keyword>
<sequence length="93" mass="10362">MSLRDCHGGLARTRLRGGWIRSWVVGTPVFVRQPVFSGFTRITGGNGDARPAADTLGYSATHGPYPAWINFSGKVELDHFRHMSPRWTKLIHA</sequence>
<accession>A0A1H0KJG7</accession>
<organism evidence="1 2">
    <name type="scientific">Nakamurella panacisegetis</name>
    <dbReference type="NCBI Taxonomy" id="1090615"/>
    <lineage>
        <taxon>Bacteria</taxon>
        <taxon>Bacillati</taxon>
        <taxon>Actinomycetota</taxon>
        <taxon>Actinomycetes</taxon>
        <taxon>Nakamurellales</taxon>
        <taxon>Nakamurellaceae</taxon>
        <taxon>Nakamurella</taxon>
    </lineage>
</organism>
<evidence type="ECO:0000313" key="1">
    <source>
        <dbReference type="EMBL" id="SDO56088.1"/>
    </source>
</evidence>